<accession>K7E4R5</accession>
<evidence type="ECO:0000256" key="14">
    <source>
        <dbReference type="ARBA" id="ARBA00064647"/>
    </source>
</evidence>
<keyword evidence="7" id="KW-0007">Acetylation</keyword>
<feature type="coiled-coil region" evidence="16">
    <location>
        <begin position="180"/>
        <end position="211"/>
    </location>
</feature>
<proteinExistence type="inferred from homology"/>
<reference evidence="18 19" key="1">
    <citation type="journal article" date="2007" name="Nature">
        <title>Genome of the marsupial Monodelphis domestica reveals innovation in non-coding sequences.</title>
        <authorList>
            <person name="Mikkelsen T.S."/>
            <person name="Wakefield M.J."/>
            <person name="Aken B."/>
            <person name="Amemiya C.T."/>
            <person name="Chang J.L."/>
            <person name="Duke S."/>
            <person name="Garber M."/>
            <person name="Gentles A.J."/>
            <person name="Goodstadt L."/>
            <person name="Heger A."/>
            <person name="Jurka J."/>
            <person name="Kamal M."/>
            <person name="Mauceli E."/>
            <person name="Searle S.M."/>
            <person name="Sharpe T."/>
            <person name="Baker M.L."/>
            <person name="Batzer M.A."/>
            <person name="Benos P.V."/>
            <person name="Belov K."/>
            <person name="Clamp M."/>
            <person name="Cook A."/>
            <person name="Cuff J."/>
            <person name="Das R."/>
            <person name="Davidow L."/>
            <person name="Deakin J.E."/>
            <person name="Fazzari M.J."/>
            <person name="Glass J.L."/>
            <person name="Grabherr M."/>
            <person name="Greally J.M."/>
            <person name="Gu W."/>
            <person name="Hore T.A."/>
            <person name="Huttley G.A."/>
            <person name="Kleber M."/>
            <person name="Jirtle R.L."/>
            <person name="Koina E."/>
            <person name="Lee J.T."/>
            <person name="Mahony S."/>
            <person name="Marra M.A."/>
            <person name="Miller R.D."/>
            <person name="Nicholls R.D."/>
            <person name="Oda M."/>
            <person name="Papenfuss A.T."/>
            <person name="Parra Z.E."/>
            <person name="Pollock D.D."/>
            <person name="Ray D.A."/>
            <person name="Schein J.E."/>
            <person name="Speed T.P."/>
            <person name="Thompson K."/>
            <person name="VandeBerg J.L."/>
            <person name="Wade C.M."/>
            <person name="Walker J.A."/>
            <person name="Waters P.D."/>
            <person name="Webber C."/>
            <person name="Weidman J.R."/>
            <person name="Xie X."/>
            <person name="Zody M.C."/>
            <person name="Baldwin J."/>
            <person name="Abdouelleil A."/>
            <person name="Abdulkadir J."/>
            <person name="Abebe A."/>
            <person name="Abera B."/>
            <person name="Abreu J."/>
            <person name="Acer S.C."/>
            <person name="Aftuck L."/>
            <person name="Alexander A."/>
            <person name="An P."/>
            <person name="Anderson E."/>
            <person name="Anderson S."/>
            <person name="Arachi H."/>
            <person name="Azer M."/>
            <person name="Bachantsang P."/>
            <person name="Barry A."/>
            <person name="Bayul T."/>
            <person name="Berlin A."/>
            <person name="Bessette D."/>
            <person name="Bloom T."/>
            <person name="Bloom T."/>
            <person name="Boguslavskiy L."/>
            <person name="Bonnet C."/>
            <person name="Boukhgalter B."/>
            <person name="Bourzgui I."/>
            <person name="Brown A."/>
            <person name="Cahill P."/>
            <person name="Channer S."/>
            <person name="Cheshatsang Y."/>
            <person name="Chuda L."/>
            <person name="Citroen M."/>
            <person name="Collymore A."/>
            <person name="Cooke P."/>
            <person name="Costello M."/>
            <person name="D'Aco K."/>
            <person name="Daza R."/>
            <person name="De Haan G."/>
            <person name="DeGray S."/>
            <person name="DeMaso C."/>
            <person name="Dhargay N."/>
            <person name="Dooley K."/>
            <person name="Dooley E."/>
            <person name="Doricent M."/>
            <person name="Dorje P."/>
            <person name="Dorjee K."/>
            <person name="Dupes A."/>
            <person name="Elong R."/>
            <person name="Falk J."/>
            <person name="Farina A."/>
            <person name="Faro S."/>
            <person name="Ferguson D."/>
            <person name="Fisher S."/>
            <person name="Foley C.D."/>
            <person name="Franke A."/>
            <person name="Friedrich D."/>
            <person name="Gadbois L."/>
            <person name="Gearin G."/>
            <person name="Gearin C.R."/>
            <person name="Giannoukos G."/>
            <person name="Goode T."/>
            <person name="Graham J."/>
            <person name="Grandbois E."/>
            <person name="Grewal S."/>
            <person name="Gyaltsen K."/>
            <person name="Hafez N."/>
            <person name="Hagos B."/>
            <person name="Hall J."/>
            <person name="Henson C."/>
            <person name="Hollinger A."/>
            <person name="Honan T."/>
            <person name="Huard M.D."/>
            <person name="Hughes L."/>
            <person name="Hurhula B."/>
            <person name="Husby M.E."/>
            <person name="Kamat A."/>
            <person name="Kanga B."/>
            <person name="Kashin S."/>
            <person name="Khazanovich D."/>
            <person name="Kisner P."/>
            <person name="Lance K."/>
            <person name="Lara M."/>
            <person name="Lee W."/>
            <person name="Lennon N."/>
            <person name="Letendre F."/>
            <person name="LeVine R."/>
            <person name="Lipovsky A."/>
            <person name="Liu X."/>
            <person name="Liu J."/>
            <person name="Liu S."/>
            <person name="Lokyitsang T."/>
            <person name="Lokyitsang Y."/>
            <person name="Lubonja R."/>
            <person name="Lui A."/>
            <person name="MacDonald P."/>
            <person name="Magnisalis V."/>
            <person name="Maru K."/>
            <person name="Matthews C."/>
            <person name="McCusker W."/>
            <person name="McDonough S."/>
            <person name="Mehta T."/>
            <person name="Meldrim J."/>
            <person name="Meneus L."/>
            <person name="Mihai O."/>
            <person name="Mihalev A."/>
            <person name="Mihova T."/>
            <person name="Mittelman R."/>
            <person name="Mlenga V."/>
            <person name="Montmayeur A."/>
            <person name="Mulrain L."/>
            <person name="Navidi A."/>
            <person name="Naylor J."/>
            <person name="Negash T."/>
            <person name="Nguyen T."/>
            <person name="Nguyen N."/>
            <person name="Nicol R."/>
            <person name="Norbu C."/>
            <person name="Norbu N."/>
            <person name="Novod N."/>
            <person name="O'Neill B."/>
            <person name="Osman S."/>
            <person name="Markiewicz E."/>
            <person name="Oyono O.L."/>
            <person name="Patti C."/>
            <person name="Phunkhang P."/>
            <person name="Pierre F."/>
            <person name="Priest M."/>
            <person name="Raghuraman S."/>
            <person name="Rege F."/>
            <person name="Reyes R."/>
            <person name="Rise C."/>
            <person name="Rogov P."/>
            <person name="Ross K."/>
            <person name="Ryan E."/>
            <person name="Settipalli S."/>
            <person name="Shea T."/>
            <person name="Sherpa N."/>
            <person name="Shi L."/>
            <person name="Shih D."/>
            <person name="Sparrow T."/>
            <person name="Spaulding J."/>
            <person name="Stalker J."/>
            <person name="Stange-Thomann N."/>
            <person name="Stavropoulos S."/>
            <person name="Stone C."/>
            <person name="Strader C."/>
            <person name="Tesfaye S."/>
            <person name="Thomson T."/>
            <person name="Thoulutsang Y."/>
            <person name="Thoulutsang D."/>
            <person name="Topham K."/>
            <person name="Topping I."/>
            <person name="Tsamla T."/>
            <person name="Vassiliev H."/>
            <person name="Vo A."/>
            <person name="Wangchuk T."/>
            <person name="Wangdi T."/>
            <person name="Weiand M."/>
            <person name="Wilkinson J."/>
            <person name="Wilson A."/>
            <person name="Yadav S."/>
            <person name="Young G."/>
            <person name="Yu Q."/>
            <person name="Zembek L."/>
            <person name="Zhong D."/>
            <person name="Zimmer A."/>
            <person name="Zwirko Z."/>
            <person name="Jaffe D.B."/>
            <person name="Alvarez P."/>
            <person name="Brockman W."/>
            <person name="Butler J."/>
            <person name="Chin C."/>
            <person name="Gnerre S."/>
            <person name="MacCallum I."/>
            <person name="Graves J.A."/>
            <person name="Ponting C.P."/>
            <person name="Breen M."/>
            <person name="Samollow P.B."/>
            <person name="Lander E.S."/>
            <person name="Lindblad-Toh K."/>
        </authorList>
    </citation>
    <scope>NUCLEOTIDE SEQUENCE [LARGE SCALE GENOMIC DNA]</scope>
</reference>
<dbReference type="GO" id="GO:0015078">
    <property type="term" value="F:proton transmembrane transporter activity"/>
    <property type="evidence" value="ECO:0007669"/>
    <property type="project" value="InterPro"/>
</dbReference>
<evidence type="ECO:0000256" key="6">
    <source>
        <dbReference type="ARBA" id="ARBA00022792"/>
    </source>
</evidence>
<keyword evidence="10" id="KW-0472">Membrane</keyword>
<dbReference type="Pfam" id="PF05680">
    <property type="entry name" value="ATP-synt_E"/>
    <property type="match status" value="1"/>
</dbReference>
<keyword evidence="5" id="KW-0375">Hydrogen ion transport</keyword>
<dbReference type="Ensembl" id="ENSMODT00000043875.2">
    <property type="protein sequence ID" value="ENSMODP00000040767.1"/>
    <property type="gene ID" value="ENSMODG00000027876.2"/>
</dbReference>
<evidence type="ECO:0000256" key="4">
    <source>
        <dbReference type="ARBA" id="ARBA00022547"/>
    </source>
</evidence>
<keyword evidence="19" id="KW-1185">Reference proteome</keyword>
<evidence type="ECO:0000256" key="11">
    <source>
        <dbReference type="ARBA" id="ARBA00023310"/>
    </source>
</evidence>
<dbReference type="InterPro" id="IPR008386">
    <property type="entry name" value="ATP_synth_F0_esu_mt"/>
</dbReference>
<keyword evidence="11" id="KW-0066">ATP synthesis</keyword>
<reference evidence="18" key="2">
    <citation type="submission" date="2025-08" db="UniProtKB">
        <authorList>
            <consortium name="Ensembl"/>
        </authorList>
    </citation>
    <scope>IDENTIFICATION</scope>
</reference>
<name>K7E4R5_MONDO</name>
<dbReference type="GeneTree" id="ENSGT00390000005102"/>
<evidence type="ECO:0000256" key="17">
    <source>
        <dbReference type="SAM" id="MobiDB-lite"/>
    </source>
</evidence>
<dbReference type="STRING" id="13616.ENSMODP00000040767"/>
<evidence type="ECO:0000256" key="2">
    <source>
        <dbReference type="ARBA" id="ARBA00007333"/>
    </source>
</evidence>
<evidence type="ECO:0000256" key="7">
    <source>
        <dbReference type="ARBA" id="ARBA00022990"/>
    </source>
</evidence>
<organism evidence="18 19">
    <name type="scientific">Monodelphis domestica</name>
    <name type="common">Gray short-tailed opossum</name>
    <dbReference type="NCBI Taxonomy" id="13616"/>
    <lineage>
        <taxon>Eukaryota</taxon>
        <taxon>Metazoa</taxon>
        <taxon>Chordata</taxon>
        <taxon>Craniata</taxon>
        <taxon>Vertebrata</taxon>
        <taxon>Euteleostomi</taxon>
        <taxon>Mammalia</taxon>
        <taxon>Metatheria</taxon>
        <taxon>Didelphimorphia</taxon>
        <taxon>Didelphidae</taxon>
        <taxon>Monodelphis</taxon>
    </lineage>
</organism>
<evidence type="ECO:0000256" key="13">
    <source>
        <dbReference type="ARBA" id="ARBA00057306"/>
    </source>
</evidence>
<evidence type="ECO:0000256" key="16">
    <source>
        <dbReference type="SAM" id="Coils"/>
    </source>
</evidence>
<evidence type="ECO:0000313" key="19">
    <source>
        <dbReference type="Proteomes" id="UP000002280"/>
    </source>
</evidence>
<dbReference type="InParanoid" id="K7E4R5"/>
<keyword evidence="3" id="KW-0813">Transport</keyword>
<reference evidence="18" key="3">
    <citation type="submission" date="2025-09" db="UniProtKB">
        <authorList>
            <consortium name="Ensembl"/>
        </authorList>
    </citation>
    <scope>IDENTIFICATION</scope>
</reference>
<evidence type="ECO:0000256" key="12">
    <source>
        <dbReference type="ARBA" id="ARBA00032202"/>
    </source>
</evidence>
<keyword evidence="4" id="KW-0138">CF(0)</keyword>
<evidence type="ECO:0000256" key="9">
    <source>
        <dbReference type="ARBA" id="ARBA00023128"/>
    </source>
</evidence>
<comment type="function">
    <text evidence="13">Subunit e, of the mitochondrial membrane ATP synthase complex (F(1)F(0) ATP synthase or Complex V) that produces ATP from ADP in the presence of a proton gradient across the membrane which is generated by electron transport complexes of the respiratory chain. ATP synthase complex consist of a soluble F(1) head domain - the catalytic core - and a membrane F(1) domain - the membrane proton channel. These two domains are linked by a central stalk rotating inside the F(1) region and a stationary peripheral stalk. During catalysis, ATP synthesis in the catalytic domain of F(1) is coupled via a rotary mechanism of the central stalk subunits to proton translocation. In vivo, can only synthesize ATP although its ATP hydrolase activity can be activated artificially in vitro. Part of the complex F(0) domain.</text>
</comment>
<keyword evidence="9" id="KW-0496">Mitochondrion</keyword>
<dbReference type="Proteomes" id="UP000002280">
    <property type="component" value="Chromosome 5"/>
</dbReference>
<keyword evidence="6" id="KW-0999">Mitochondrion inner membrane</keyword>
<sequence length="215" mass="24031">MLIDHPFSLEGDGLPPLAVLKHKRGIVAQLRDTEHKERLFGQWTGLGVTSEAQWTQPAPQELRPHKAPPQGQPRRGTGLHSEARACGACSYPRRAPLRPCPPTQARTLSASSFPFLQPCPFRPFSNSSAWRLLFLLPGRGSTGKMVQPVKVSPLIKLTRYSFLVLGMVYGAKRYAYLKPRAEADRKLAAEKKQKEEEIKKIQQSLEEARGDSILK</sequence>
<dbReference type="GO" id="GO:0015986">
    <property type="term" value="P:proton motive force-driven ATP synthesis"/>
    <property type="evidence" value="ECO:0007669"/>
    <property type="project" value="InterPro"/>
</dbReference>
<dbReference type="Bgee" id="ENSMODG00000027876">
    <property type="expression patterns" value="Expressed in heart and 19 other cell types or tissues"/>
</dbReference>
<evidence type="ECO:0000256" key="5">
    <source>
        <dbReference type="ARBA" id="ARBA00022781"/>
    </source>
</evidence>
<keyword evidence="8" id="KW-0406">Ion transport</keyword>
<comment type="similarity">
    <text evidence="2">Belongs to the ATPase e subunit family.</text>
</comment>
<dbReference type="PANTHER" id="PTHR12427:SF1">
    <property type="entry name" value="ATP SYNTHASE SUBUNIT E, MITOCHONDRIAL"/>
    <property type="match status" value="1"/>
</dbReference>
<dbReference type="AlphaFoldDB" id="K7E4R5"/>
<keyword evidence="16" id="KW-0175">Coiled coil</keyword>
<comment type="subcellular location">
    <subcellularLocation>
        <location evidence="1">Mitochondrion inner membrane</location>
    </subcellularLocation>
</comment>
<evidence type="ECO:0000256" key="15">
    <source>
        <dbReference type="ARBA" id="ARBA00074682"/>
    </source>
</evidence>
<evidence type="ECO:0000256" key="10">
    <source>
        <dbReference type="ARBA" id="ARBA00023136"/>
    </source>
</evidence>
<feature type="region of interest" description="Disordered" evidence="17">
    <location>
        <begin position="53"/>
        <end position="79"/>
    </location>
</feature>
<evidence type="ECO:0000256" key="1">
    <source>
        <dbReference type="ARBA" id="ARBA00004273"/>
    </source>
</evidence>
<dbReference type="GO" id="GO:0005743">
    <property type="term" value="C:mitochondrial inner membrane"/>
    <property type="evidence" value="ECO:0007669"/>
    <property type="project" value="UniProtKB-SubCell"/>
</dbReference>
<comment type="subunit">
    <text evidence="14">Component of the ATP synthase complex composed at least of ATP5F1A/subunit alpha, ATP5F1B/subunit beta, ATP5MC1/subunit c (homooctomer), MT-ATP6/subunit a, MT-ATP8/subunit 8, ATP5ME/subunit e, ATP5MF/subunit f, ATP5MG/subunit g, ATP5MK/subunit k, ATP5MJ/subunit j, ATP5F1C/subunit gamma, ATP5F1D/subunit delta, ATP5F1E/subunit epsilon, ATP5PF/subunit F6, ATP5PB/subunit b, ATP5PD/subunit d, ATP5PO/subunit OSCP. ATP synthase complex consists of a soluble F(1) head domain (subunits alpha(3) and beta(3)) - the catalytic core - and a membrane F(0) domain - the membrane proton channel (subunits c, a, 8, e, f, g, k and j). These two domains are linked by a central stalk (subunits gamma, delta, and epsilon) rotating inside the F1 region and a stationary peripheral stalk (subunits F6, b, d, and OSCP).</text>
</comment>
<dbReference type="eggNOG" id="KOG4326">
    <property type="taxonomic scope" value="Eukaryota"/>
</dbReference>
<evidence type="ECO:0000256" key="3">
    <source>
        <dbReference type="ARBA" id="ARBA00022448"/>
    </source>
</evidence>
<protein>
    <recommendedName>
        <fullName evidence="15">ATP synthase F(0) complex subunit e, mitochondrial</fullName>
    </recommendedName>
    <alternativeName>
        <fullName evidence="12">ATP synthase membrane subunit e</fullName>
    </alternativeName>
</protein>
<evidence type="ECO:0000313" key="18">
    <source>
        <dbReference type="Ensembl" id="ENSMODP00000040767.1"/>
    </source>
</evidence>
<dbReference type="PANTHER" id="PTHR12427">
    <property type="entry name" value="ATP SYNTHASE E CHAIN, MITOCHONDRIAL"/>
    <property type="match status" value="1"/>
</dbReference>
<evidence type="ECO:0000256" key="8">
    <source>
        <dbReference type="ARBA" id="ARBA00023065"/>
    </source>
</evidence>
<dbReference type="GO" id="GO:0045259">
    <property type="term" value="C:proton-transporting ATP synthase complex"/>
    <property type="evidence" value="ECO:0000318"/>
    <property type="project" value="GO_Central"/>
</dbReference>
<dbReference type="HOGENOM" id="CLU_1282867_0_0_1"/>